<dbReference type="AlphaFoldDB" id="A0A1H2UNI4"/>
<evidence type="ECO:0000259" key="7">
    <source>
        <dbReference type="PROSITE" id="PS50112"/>
    </source>
</evidence>
<dbReference type="InterPro" id="IPR003593">
    <property type="entry name" value="AAA+_ATPase"/>
</dbReference>
<dbReference type="InterPro" id="IPR002078">
    <property type="entry name" value="Sigma_54_int"/>
</dbReference>
<dbReference type="GO" id="GO:0005524">
    <property type="term" value="F:ATP binding"/>
    <property type="evidence" value="ECO:0007669"/>
    <property type="project" value="UniProtKB-KW"/>
</dbReference>
<dbReference type="InterPro" id="IPR025662">
    <property type="entry name" value="Sigma_54_int_dom_ATP-bd_1"/>
</dbReference>
<dbReference type="InterPro" id="IPR058031">
    <property type="entry name" value="AAA_lid_NorR"/>
</dbReference>
<dbReference type="Gene3D" id="1.10.10.60">
    <property type="entry name" value="Homeodomain-like"/>
    <property type="match status" value="1"/>
</dbReference>
<dbReference type="SMART" id="SM00382">
    <property type="entry name" value="AAA"/>
    <property type="match status" value="1"/>
</dbReference>
<gene>
    <name evidence="8" type="ORF">SAMN04489725_10879</name>
</gene>
<dbReference type="Gene3D" id="3.40.50.300">
    <property type="entry name" value="P-loop containing nucleotide triphosphate hydrolases"/>
    <property type="match status" value="1"/>
</dbReference>
<evidence type="ECO:0000313" key="9">
    <source>
        <dbReference type="Proteomes" id="UP000182589"/>
    </source>
</evidence>
<dbReference type="InterPro" id="IPR035965">
    <property type="entry name" value="PAS-like_dom_sf"/>
</dbReference>
<dbReference type="Pfam" id="PF02954">
    <property type="entry name" value="HTH_8"/>
    <property type="match status" value="1"/>
</dbReference>
<organism evidence="8 9">
    <name type="scientific">Alicyclobacillus hesperidum</name>
    <dbReference type="NCBI Taxonomy" id="89784"/>
    <lineage>
        <taxon>Bacteria</taxon>
        <taxon>Bacillati</taxon>
        <taxon>Bacillota</taxon>
        <taxon>Bacilli</taxon>
        <taxon>Bacillales</taxon>
        <taxon>Alicyclobacillaceae</taxon>
        <taxon>Alicyclobacillus</taxon>
    </lineage>
</organism>
<dbReference type="SMART" id="SM00091">
    <property type="entry name" value="PAS"/>
    <property type="match status" value="1"/>
</dbReference>
<dbReference type="PROSITE" id="PS50045">
    <property type="entry name" value="SIGMA54_INTERACT_4"/>
    <property type="match status" value="1"/>
</dbReference>
<dbReference type="PROSITE" id="PS00675">
    <property type="entry name" value="SIGMA54_INTERACT_1"/>
    <property type="match status" value="1"/>
</dbReference>
<dbReference type="Pfam" id="PF00158">
    <property type="entry name" value="Sigma54_activat"/>
    <property type="match status" value="1"/>
</dbReference>
<protein>
    <submittedName>
        <fullName evidence="8">Arginine utilization regulatory protein</fullName>
    </submittedName>
</protein>
<dbReference type="InterPro" id="IPR027417">
    <property type="entry name" value="P-loop_NTPase"/>
</dbReference>
<dbReference type="InterPro" id="IPR000014">
    <property type="entry name" value="PAS"/>
</dbReference>
<keyword evidence="5" id="KW-0804">Transcription</keyword>
<dbReference type="Pfam" id="PF25601">
    <property type="entry name" value="AAA_lid_14"/>
    <property type="match status" value="1"/>
</dbReference>
<keyword evidence="1" id="KW-0547">Nucleotide-binding</keyword>
<dbReference type="InterPro" id="IPR009057">
    <property type="entry name" value="Homeodomain-like_sf"/>
</dbReference>
<evidence type="ECO:0000259" key="6">
    <source>
        <dbReference type="PROSITE" id="PS50045"/>
    </source>
</evidence>
<dbReference type="Pfam" id="PF08448">
    <property type="entry name" value="PAS_4"/>
    <property type="match status" value="1"/>
</dbReference>
<accession>A0A1H2UNI4</accession>
<keyword evidence="9" id="KW-1185">Reference proteome</keyword>
<dbReference type="SUPFAM" id="SSF52540">
    <property type="entry name" value="P-loop containing nucleoside triphosphate hydrolases"/>
    <property type="match status" value="1"/>
</dbReference>
<dbReference type="CDD" id="cd00130">
    <property type="entry name" value="PAS"/>
    <property type="match status" value="1"/>
</dbReference>
<proteinExistence type="predicted"/>
<dbReference type="FunFam" id="3.40.50.300:FF:000006">
    <property type="entry name" value="DNA-binding transcriptional regulator NtrC"/>
    <property type="match status" value="1"/>
</dbReference>
<evidence type="ECO:0000256" key="5">
    <source>
        <dbReference type="ARBA" id="ARBA00023163"/>
    </source>
</evidence>
<dbReference type="SUPFAM" id="SSF46689">
    <property type="entry name" value="Homeodomain-like"/>
    <property type="match status" value="1"/>
</dbReference>
<dbReference type="GO" id="GO:0043565">
    <property type="term" value="F:sequence-specific DNA binding"/>
    <property type="evidence" value="ECO:0007669"/>
    <property type="project" value="InterPro"/>
</dbReference>
<dbReference type="PROSITE" id="PS00688">
    <property type="entry name" value="SIGMA54_INTERACT_3"/>
    <property type="match status" value="1"/>
</dbReference>
<sequence>MVDRFGMQNGSRLQSLYRACKLYLRGSFTQLSYEWIDVLYIDTRLSTSTLLHAKAGVGMSSSQSTCWIGERDVEDAVRLRLLEGLLKGLDEGVHIIDANGMTVYYNRKMADIEGMRPEDVIGKRIEDVFTFPDAAGSTLLQAVRLRLARENVKQTYFNQSGKAITTVNRTYPIIADGRVFGAVEIARDVTPVERLQNQLLGQSGVRYTFASIVGSSPVLREVVEQAMRAARTDSSVLIIGETGTGKELFAQSVHAASRRSQGPFVSQNCAAIPDSLMEGLLFGTARGAFTGAVDRPGLLEQADGGTLLLDEVNSLSPPLQAKLLRVLQERAVRRVGELKDRHIDVRILATINEDPLQAIAAGRLREDLYYRLSVVALLIPPLRERKEDIAQLVEVFIEKLNRRFGLAVERMHPTLRQAFLAYDWPGNVRELEHTVEGAMNLLQDERELGLSHVPLHLRRKLERALQVNASREAPAGVGADRKHDTLAAWDETSGARGDAVDEGTQGMDFASRTRDERVASRVGTWRERVQQAERQILMEVLARHGGNVSATARELGLSRQNLQYWLRELAVDPAVYRK</sequence>
<dbReference type="InterPro" id="IPR025944">
    <property type="entry name" value="Sigma_54_int_dom_CS"/>
</dbReference>
<dbReference type="PRINTS" id="PR01590">
    <property type="entry name" value="HTHFIS"/>
</dbReference>
<feature type="domain" description="Sigma-54 factor interaction" evidence="6">
    <location>
        <begin position="212"/>
        <end position="440"/>
    </location>
</feature>
<dbReference type="PROSITE" id="PS00676">
    <property type="entry name" value="SIGMA54_INTERACT_2"/>
    <property type="match status" value="1"/>
</dbReference>
<dbReference type="Proteomes" id="UP000182589">
    <property type="component" value="Unassembled WGS sequence"/>
</dbReference>
<dbReference type="Gene3D" id="1.10.8.60">
    <property type="match status" value="1"/>
</dbReference>
<dbReference type="PANTHER" id="PTHR32071:SF74">
    <property type="entry name" value="TRANSCRIPTIONAL ACTIVATOR ROCR"/>
    <property type="match status" value="1"/>
</dbReference>
<evidence type="ECO:0000256" key="4">
    <source>
        <dbReference type="ARBA" id="ARBA00023125"/>
    </source>
</evidence>
<dbReference type="PROSITE" id="PS50112">
    <property type="entry name" value="PAS"/>
    <property type="match status" value="1"/>
</dbReference>
<evidence type="ECO:0000256" key="1">
    <source>
        <dbReference type="ARBA" id="ARBA00022741"/>
    </source>
</evidence>
<dbReference type="InterPro" id="IPR025943">
    <property type="entry name" value="Sigma_54_int_dom_ATP-bd_2"/>
</dbReference>
<dbReference type="PANTHER" id="PTHR32071">
    <property type="entry name" value="TRANSCRIPTIONAL REGULATORY PROTEIN"/>
    <property type="match status" value="1"/>
</dbReference>
<evidence type="ECO:0000256" key="3">
    <source>
        <dbReference type="ARBA" id="ARBA00023015"/>
    </source>
</evidence>
<dbReference type="STRING" id="89784.SAMN04489725_10879"/>
<dbReference type="Gene3D" id="3.30.450.20">
    <property type="entry name" value="PAS domain"/>
    <property type="match status" value="1"/>
</dbReference>
<dbReference type="GO" id="GO:0006355">
    <property type="term" value="P:regulation of DNA-templated transcription"/>
    <property type="evidence" value="ECO:0007669"/>
    <property type="project" value="InterPro"/>
</dbReference>
<name>A0A1H2UNI4_9BACL</name>
<dbReference type="EMBL" id="FNOJ01000008">
    <property type="protein sequence ID" value="SDW57667.1"/>
    <property type="molecule type" value="Genomic_DNA"/>
</dbReference>
<evidence type="ECO:0000256" key="2">
    <source>
        <dbReference type="ARBA" id="ARBA00022840"/>
    </source>
</evidence>
<dbReference type="InterPro" id="IPR013656">
    <property type="entry name" value="PAS_4"/>
</dbReference>
<dbReference type="NCBIfam" id="TIGR00229">
    <property type="entry name" value="sensory_box"/>
    <property type="match status" value="1"/>
</dbReference>
<dbReference type="SUPFAM" id="SSF55785">
    <property type="entry name" value="PYP-like sensor domain (PAS domain)"/>
    <property type="match status" value="1"/>
</dbReference>
<feature type="domain" description="PAS" evidence="7">
    <location>
        <begin position="78"/>
        <end position="123"/>
    </location>
</feature>
<keyword evidence="3" id="KW-0805">Transcription regulation</keyword>
<reference evidence="9" key="1">
    <citation type="submission" date="2016-10" db="EMBL/GenBank/DDBJ databases">
        <authorList>
            <person name="Varghese N."/>
        </authorList>
    </citation>
    <scope>NUCLEOTIDE SEQUENCE [LARGE SCALE GENOMIC DNA]</scope>
    <source>
        <strain evidence="9">DSM 12489</strain>
    </source>
</reference>
<evidence type="ECO:0000313" key="8">
    <source>
        <dbReference type="EMBL" id="SDW57667.1"/>
    </source>
</evidence>
<keyword evidence="4" id="KW-0238">DNA-binding</keyword>
<keyword evidence="2" id="KW-0067">ATP-binding</keyword>
<dbReference type="CDD" id="cd00009">
    <property type="entry name" value="AAA"/>
    <property type="match status" value="1"/>
</dbReference>
<dbReference type="InterPro" id="IPR002197">
    <property type="entry name" value="HTH_Fis"/>
</dbReference>